<accession>A0A5C8NQP2</accession>
<dbReference type="NCBIfam" id="TIGR00262">
    <property type="entry name" value="trpA"/>
    <property type="match status" value="1"/>
</dbReference>
<keyword evidence="12" id="KW-1185">Reference proteome</keyword>
<evidence type="ECO:0000256" key="1">
    <source>
        <dbReference type="ARBA" id="ARBA00003365"/>
    </source>
</evidence>
<dbReference type="OrthoDB" id="9804578at2"/>
<evidence type="ECO:0000256" key="9">
    <source>
        <dbReference type="HAMAP-Rule" id="MF_00131"/>
    </source>
</evidence>
<sequence length="262" mass="28470">MSKQQLEDALKRQLCANRKIFVPYIMAGDGGLECLAERIHFLKECGATAIELGIPFSDPVADGPTIQAAGKRALNNGTTLNKVLTTLQNMKESRAIPIILMTYLNPIYAYGIDKFAEDCNDAGVAGVIIPDLPLEEENLVLNHLQNYGIAFIRLAALTSSKKRLKEIAQRTEGFLYAVSVTGTTGSRSTHQNNVKDYLNQLKKMTDVPVLAGFGVSNPQQAQELGSACDGVIVGSKIVDLFHQGKTTEIKSLLQESINTAVF</sequence>
<evidence type="ECO:0000313" key="12">
    <source>
        <dbReference type="Proteomes" id="UP000321574"/>
    </source>
</evidence>
<dbReference type="GO" id="GO:0004834">
    <property type="term" value="F:tryptophan synthase activity"/>
    <property type="evidence" value="ECO:0007669"/>
    <property type="project" value="UniProtKB-UniRule"/>
</dbReference>
<comment type="function">
    <text evidence="1 9">The alpha subunit is responsible for the aldol cleavage of indoleglycerol phosphate to indole and glyceraldehyde 3-phosphate.</text>
</comment>
<comment type="catalytic activity">
    <reaction evidence="8 9">
        <text>(1S,2R)-1-C-(indol-3-yl)glycerol 3-phosphate + L-serine = D-glyceraldehyde 3-phosphate + L-tryptophan + H2O</text>
        <dbReference type="Rhea" id="RHEA:10532"/>
        <dbReference type="ChEBI" id="CHEBI:15377"/>
        <dbReference type="ChEBI" id="CHEBI:33384"/>
        <dbReference type="ChEBI" id="CHEBI:57912"/>
        <dbReference type="ChEBI" id="CHEBI:58866"/>
        <dbReference type="ChEBI" id="CHEBI:59776"/>
        <dbReference type="EC" id="4.2.1.20"/>
    </reaction>
</comment>
<dbReference type="PROSITE" id="PS00167">
    <property type="entry name" value="TRP_SYNTHASE_ALPHA"/>
    <property type="match status" value="1"/>
</dbReference>
<organism evidence="11 12">
    <name type="scientific">Cerasibacillus terrae</name>
    <dbReference type="NCBI Taxonomy" id="2498845"/>
    <lineage>
        <taxon>Bacteria</taxon>
        <taxon>Bacillati</taxon>
        <taxon>Bacillota</taxon>
        <taxon>Bacilli</taxon>
        <taxon>Bacillales</taxon>
        <taxon>Bacillaceae</taxon>
        <taxon>Cerasibacillus</taxon>
    </lineage>
</organism>
<dbReference type="GO" id="GO:0005829">
    <property type="term" value="C:cytosol"/>
    <property type="evidence" value="ECO:0007669"/>
    <property type="project" value="TreeGrafter"/>
</dbReference>
<keyword evidence="4 9" id="KW-0028">Amino-acid biosynthesis</keyword>
<keyword evidence="5 9" id="KW-0822">Tryptophan biosynthesis</keyword>
<evidence type="ECO:0000256" key="2">
    <source>
        <dbReference type="ARBA" id="ARBA00004733"/>
    </source>
</evidence>
<evidence type="ECO:0000256" key="6">
    <source>
        <dbReference type="ARBA" id="ARBA00023141"/>
    </source>
</evidence>
<keyword evidence="7 9" id="KW-0456">Lyase</keyword>
<proteinExistence type="inferred from homology"/>
<dbReference type="EMBL" id="VDUW01000006">
    <property type="protein sequence ID" value="TXL64064.1"/>
    <property type="molecule type" value="Genomic_DNA"/>
</dbReference>
<dbReference type="RefSeq" id="WP_147667945.1">
    <property type="nucleotide sequence ID" value="NZ_VDUW01000006.1"/>
</dbReference>
<feature type="active site" description="Proton acceptor" evidence="9">
    <location>
        <position position="62"/>
    </location>
</feature>
<evidence type="ECO:0000256" key="5">
    <source>
        <dbReference type="ARBA" id="ARBA00022822"/>
    </source>
</evidence>
<dbReference type="InterPro" id="IPR002028">
    <property type="entry name" value="Trp_synthase_suA"/>
</dbReference>
<dbReference type="PANTHER" id="PTHR43406">
    <property type="entry name" value="TRYPTOPHAN SYNTHASE, ALPHA CHAIN"/>
    <property type="match status" value="1"/>
</dbReference>
<feature type="active site" description="Proton acceptor" evidence="9">
    <location>
        <position position="51"/>
    </location>
</feature>
<evidence type="ECO:0000256" key="3">
    <source>
        <dbReference type="ARBA" id="ARBA00011270"/>
    </source>
</evidence>
<comment type="caution">
    <text evidence="11">The sequence shown here is derived from an EMBL/GenBank/DDBJ whole genome shotgun (WGS) entry which is preliminary data.</text>
</comment>
<comment type="subunit">
    <text evidence="3 9">Tetramer of two alpha and two beta chains.</text>
</comment>
<dbReference type="CDD" id="cd04724">
    <property type="entry name" value="Tryptophan_synthase_alpha"/>
    <property type="match status" value="1"/>
</dbReference>
<dbReference type="FunFam" id="3.20.20.70:FF:000037">
    <property type="entry name" value="Tryptophan synthase alpha chain"/>
    <property type="match status" value="1"/>
</dbReference>
<name>A0A5C8NQP2_9BACI</name>
<dbReference type="InterPro" id="IPR013785">
    <property type="entry name" value="Aldolase_TIM"/>
</dbReference>
<dbReference type="HAMAP" id="MF_00131">
    <property type="entry name" value="Trp_synth_alpha"/>
    <property type="match status" value="1"/>
</dbReference>
<reference evidence="11 12" key="1">
    <citation type="submission" date="2019-06" db="EMBL/GenBank/DDBJ databases">
        <title>Cerasibacillus sp. nov., isolated from maize field.</title>
        <authorList>
            <person name="Lin S.-Y."/>
            <person name="Tsai C.-F."/>
            <person name="Young C.-C."/>
        </authorList>
    </citation>
    <scope>NUCLEOTIDE SEQUENCE [LARGE SCALE GENOMIC DNA]</scope>
    <source>
        <strain evidence="11 12">CC-CFT480</strain>
    </source>
</reference>
<dbReference type="InterPro" id="IPR018204">
    <property type="entry name" value="Trp_synthase_alpha_AS"/>
</dbReference>
<evidence type="ECO:0000256" key="8">
    <source>
        <dbReference type="ARBA" id="ARBA00049047"/>
    </source>
</evidence>
<dbReference type="InterPro" id="IPR011060">
    <property type="entry name" value="RibuloseP-bd_barrel"/>
</dbReference>
<dbReference type="UniPathway" id="UPA00035">
    <property type="reaction ID" value="UER00044"/>
</dbReference>
<keyword evidence="6 9" id="KW-0057">Aromatic amino acid biosynthesis</keyword>
<evidence type="ECO:0000313" key="11">
    <source>
        <dbReference type="EMBL" id="TXL64064.1"/>
    </source>
</evidence>
<comment type="similarity">
    <text evidence="9 10">Belongs to the TrpA family.</text>
</comment>
<dbReference type="Gene3D" id="3.20.20.70">
    <property type="entry name" value="Aldolase class I"/>
    <property type="match status" value="1"/>
</dbReference>
<comment type="pathway">
    <text evidence="2 9">Amino-acid biosynthesis; L-tryptophan biosynthesis; L-tryptophan from chorismate: step 5/5.</text>
</comment>
<evidence type="ECO:0000256" key="7">
    <source>
        <dbReference type="ARBA" id="ARBA00023239"/>
    </source>
</evidence>
<evidence type="ECO:0000256" key="10">
    <source>
        <dbReference type="RuleBase" id="RU003662"/>
    </source>
</evidence>
<dbReference type="Pfam" id="PF00290">
    <property type="entry name" value="Trp_syntA"/>
    <property type="match status" value="1"/>
</dbReference>
<evidence type="ECO:0000256" key="4">
    <source>
        <dbReference type="ARBA" id="ARBA00022605"/>
    </source>
</evidence>
<dbReference type="Proteomes" id="UP000321574">
    <property type="component" value="Unassembled WGS sequence"/>
</dbReference>
<dbReference type="AlphaFoldDB" id="A0A5C8NQP2"/>
<dbReference type="PANTHER" id="PTHR43406:SF1">
    <property type="entry name" value="TRYPTOPHAN SYNTHASE ALPHA CHAIN, CHLOROPLASTIC"/>
    <property type="match status" value="1"/>
</dbReference>
<protein>
    <recommendedName>
        <fullName evidence="9">Tryptophan synthase alpha chain</fullName>
        <ecNumber evidence="9">4.2.1.20</ecNumber>
    </recommendedName>
</protein>
<dbReference type="SUPFAM" id="SSF51366">
    <property type="entry name" value="Ribulose-phoshate binding barrel"/>
    <property type="match status" value="1"/>
</dbReference>
<gene>
    <name evidence="9" type="primary">trpA</name>
    <name evidence="11" type="ORF">FHP05_10275</name>
</gene>
<dbReference type="EC" id="4.2.1.20" evidence="9"/>